<dbReference type="EMBL" id="UINC01059973">
    <property type="protein sequence ID" value="SVB83978.1"/>
    <property type="molecule type" value="Genomic_DNA"/>
</dbReference>
<reference evidence="2" key="1">
    <citation type="submission" date="2018-05" db="EMBL/GenBank/DDBJ databases">
        <authorList>
            <person name="Lanie J.A."/>
            <person name="Ng W.-L."/>
            <person name="Kazmierczak K.M."/>
            <person name="Andrzejewski T.M."/>
            <person name="Davidsen T.M."/>
            <person name="Wayne K.J."/>
            <person name="Tettelin H."/>
            <person name="Glass J.I."/>
            <person name="Rusch D."/>
            <person name="Podicherti R."/>
            <person name="Tsui H.-C.T."/>
            <person name="Winkler M.E."/>
        </authorList>
    </citation>
    <scope>NUCLEOTIDE SEQUENCE</scope>
</reference>
<gene>
    <name evidence="2" type="ORF">METZ01_LOCUS236832</name>
</gene>
<dbReference type="InterPro" id="IPR011008">
    <property type="entry name" value="Dimeric_a/b-barrel"/>
</dbReference>
<protein>
    <recommendedName>
        <fullName evidence="1">DUF6854 domain-containing protein</fullName>
    </recommendedName>
</protein>
<feature type="domain" description="DUF6854" evidence="1">
    <location>
        <begin position="131"/>
        <end position="219"/>
    </location>
</feature>
<evidence type="ECO:0000313" key="2">
    <source>
        <dbReference type="EMBL" id="SVB83978.1"/>
    </source>
</evidence>
<name>A0A382H9J6_9ZZZZ</name>
<sequence length="223" mass="23885">MSLVSRNGLNHYKEDATMSDPNYFVITVAKTEPDYFNTAVEQASSVIDDLKSKAGAITVTLGRIATGEQAGSVALFQSYESLSGFEKAMDVYAASSDYQAMMASGKVQVVMRNILKLHSVPFEQNTSDTMKFAVLTRASAPASSVETITQLAPVFAVNGAMTLRFGTIVTGSNAGNQLLGVTYPSMDAIEKTYDALGANADYQAALGSFNINLRVIIRILSIH</sequence>
<dbReference type="SUPFAM" id="SSF54909">
    <property type="entry name" value="Dimeric alpha+beta barrel"/>
    <property type="match status" value="1"/>
</dbReference>
<feature type="domain" description="DUF6854" evidence="1">
    <location>
        <begin position="21"/>
        <end position="116"/>
    </location>
</feature>
<dbReference type="Pfam" id="PF21614">
    <property type="entry name" value="DUF6854"/>
    <property type="match status" value="2"/>
</dbReference>
<dbReference type="Gene3D" id="3.30.70.100">
    <property type="match status" value="2"/>
</dbReference>
<accession>A0A382H9J6</accession>
<organism evidence="2">
    <name type="scientific">marine metagenome</name>
    <dbReference type="NCBI Taxonomy" id="408172"/>
    <lineage>
        <taxon>unclassified sequences</taxon>
        <taxon>metagenomes</taxon>
        <taxon>ecological metagenomes</taxon>
    </lineage>
</organism>
<dbReference type="InterPro" id="IPR049275">
    <property type="entry name" value="DUF6854"/>
</dbReference>
<dbReference type="AlphaFoldDB" id="A0A382H9J6"/>
<evidence type="ECO:0000259" key="1">
    <source>
        <dbReference type="Pfam" id="PF21614"/>
    </source>
</evidence>
<proteinExistence type="predicted"/>